<feature type="transmembrane region" description="Helical" evidence="1">
    <location>
        <begin position="215"/>
        <end position="235"/>
    </location>
</feature>
<dbReference type="SUPFAM" id="SSF103481">
    <property type="entry name" value="Multidrug resistance efflux transporter EmrE"/>
    <property type="match status" value="2"/>
</dbReference>
<feature type="transmembrane region" description="Helical" evidence="1">
    <location>
        <begin position="161"/>
        <end position="178"/>
    </location>
</feature>
<name>A0A1G7MPX0_9RHOB</name>
<feature type="transmembrane region" description="Helical" evidence="1">
    <location>
        <begin position="297"/>
        <end position="315"/>
    </location>
</feature>
<dbReference type="Proteomes" id="UP000182284">
    <property type="component" value="Unassembled WGS sequence"/>
</dbReference>
<dbReference type="PANTHER" id="PTHR22911:SF135">
    <property type="entry name" value="BLR4310 PROTEIN"/>
    <property type="match status" value="1"/>
</dbReference>
<proteinExistence type="predicted"/>
<keyword evidence="1" id="KW-1133">Transmembrane helix</keyword>
<dbReference type="PANTHER" id="PTHR22911">
    <property type="entry name" value="ACYL-MALONYL CONDENSING ENZYME-RELATED"/>
    <property type="match status" value="1"/>
</dbReference>
<dbReference type="InterPro" id="IPR037185">
    <property type="entry name" value="EmrE-like"/>
</dbReference>
<feature type="transmembrane region" description="Helical" evidence="1">
    <location>
        <begin position="271"/>
        <end position="291"/>
    </location>
</feature>
<feature type="transmembrane region" description="Helical" evidence="1">
    <location>
        <begin position="103"/>
        <end position="125"/>
    </location>
</feature>
<keyword evidence="1" id="KW-0472">Membrane</keyword>
<dbReference type="InterPro" id="IPR000620">
    <property type="entry name" value="EamA_dom"/>
</dbReference>
<reference evidence="3 4" key="1">
    <citation type="submission" date="2016-10" db="EMBL/GenBank/DDBJ databases">
        <authorList>
            <person name="de Groot N.N."/>
        </authorList>
    </citation>
    <scope>NUCLEOTIDE SEQUENCE [LARGE SCALE GENOMIC DNA]</scope>
    <source>
        <strain evidence="3 4">DSM 27375</strain>
    </source>
</reference>
<organism evidence="3 4">
    <name type="scientific">Celeribacter baekdonensis</name>
    <dbReference type="NCBI Taxonomy" id="875171"/>
    <lineage>
        <taxon>Bacteria</taxon>
        <taxon>Pseudomonadati</taxon>
        <taxon>Pseudomonadota</taxon>
        <taxon>Alphaproteobacteria</taxon>
        <taxon>Rhodobacterales</taxon>
        <taxon>Roseobacteraceae</taxon>
        <taxon>Celeribacter</taxon>
    </lineage>
</organism>
<accession>A0A1G7MPX0</accession>
<gene>
    <name evidence="3" type="ORF">SAMN04488117_1065</name>
</gene>
<sequence>MCAIHLPNVGLMYGCDKGCTLVCFEIWPIDSANSRWDDLMNITGAFYALAAFAIFSTHDVVIKFLGGVYAPFQIIFFSTLFSFPLVMFMLIRDRTEGHLRPVYPLWTLLRTMAAMINTVAAFYAFSVLPLAQVYALIFATPLVITILSIPILGEKVGFHRWAAVVAGLIGVLVVLRPGGTDFTLGHMAALSCAFFGAFASIVVRKVGREERTAVLMLYPLIANFVVMGAMMIFFYKPLPLLDLGGVGMVSLLGFTGGVLLILAYRASEAAVVAPMQYSQIIWATIFGYFIFGETVDMPTVIGAGIIILSGLYIVFRESRGGHSENTPVLRTRSRASSAASFRISPFIRRVKQR</sequence>
<feature type="transmembrane region" description="Helical" evidence="1">
    <location>
        <begin position="184"/>
        <end position="203"/>
    </location>
</feature>
<dbReference type="Pfam" id="PF00892">
    <property type="entry name" value="EamA"/>
    <property type="match status" value="2"/>
</dbReference>
<feature type="domain" description="EamA" evidence="2">
    <location>
        <begin position="43"/>
        <end position="175"/>
    </location>
</feature>
<keyword evidence="1" id="KW-0812">Transmembrane</keyword>
<feature type="transmembrane region" description="Helical" evidence="1">
    <location>
        <begin position="131"/>
        <end position="149"/>
    </location>
</feature>
<protein>
    <submittedName>
        <fullName evidence="3">Permease of the drug/metabolite transporter (DMT) superfamily</fullName>
    </submittedName>
</protein>
<evidence type="ECO:0000259" key="2">
    <source>
        <dbReference type="Pfam" id="PF00892"/>
    </source>
</evidence>
<evidence type="ECO:0000313" key="4">
    <source>
        <dbReference type="Proteomes" id="UP000182284"/>
    </source>
</evidence>
<feature type="transmembrane region" description="Helical" evidence="1">
    <location>
        <begin position="241"/>
        <end position="264"/>
    </location>
</feature>
<feature type="transmembrane region" description="Helical" evidence="1">
    <location>
        <begin position="39"/>
        <end position="56"/>
    </location>
</feature>
<dbReference type="EMBL" id="FNBL01000006">
    <property type="protein sequence ID" value="SDF63793.1"/>
    <property type="molecule type" value="Genomic_DNA"/>
</dbReference>
<evidence type="ECO:0000256" key="1">
    <source>
        <dbReference type="SAM" id="Phobius"/>
    </source>
</evidence>
<dbReference type="AlphaFoldDB" id="A0A1G7MPX0"/>
<dbReference type="GO" id="GO:0016020">
    <property type="term" value="C:membrane"/>
    <property type="evidence" value="ECO:0007669"/>
    <property type="project" value="InterPro"/>
</dbReference>
<feature type="domain" description="EamA" evidence="2">
    <location>
        <begin position="184"/>
        <end position="313"/>
    </location>
</feature>
<feature type="transmembrane region" description="Helical" evidence="1">
    <location>
        <begin position="68"/>
        <end position="91"/>
    </location>
</feature>
<evidence type="ECO:0000313" key="3">
    <source>
        <dbReference type="EMBL" id="SDF63793.1"/>
    </source>
</evidence>
<dbReference type="OrthoDB" id="7818056at2"/>